<proteinExistence type="predicted"/>
<accession>A0ABP0VUW0</accession>
<evidence type="ECO:0000259" key="1">
    <source>
        <dbReference type="PROSITE" id="PS50222"/>
    </source>
</evidence>
<keyword evidence="3" id="KW-1185">Reference proteome</keyword>
<feature type="domain" description="EF-hand" evidence="1">
    <location>
        <begin position="259"/>
        <end position="294"/>
    </location>
</feature>
<gene>
    <name evidence="2" type="ORF">CSSPJE1EN1_LOCUS2323</name>
</gene>
<evidence type="ECO:0000313" key="3">
    <source>
        <dbReference type="Proteomes" id="UP001497444"/>
    </source>
</evidence>
<sequence length="384" mass="42739">MECSGCWTDPRYQRSSCVRALRTALRNWADGVDQMKSKYVALSTAVESCARLEQTLEHNLNPDTFQSSQNQIASLLAAAESILAVEEMYSFKAERNRAAVEASILLFGPKGVIKAPAVCIGCELPSQRRIAATNVSSEAPLGTSRPVSDGSWQPRWPGDAGDPFEPYTGPKLGNPAQRTQFNVARWAMITSMCGLFAMDVLYTTCEILRSKCAWWLQQLVEQALSHLSATFGAVRRASRMARDVSYIYTLAAATGLSVKEYQRLLEMFNKIDQEKVGTISKQQLMAAMKHDKDIAAFMQLSRAKGKDGRRESFDGVFNRIDTEGQGAVTWEAFVHFFSCERSLTTDSIMNPMCVQPMCHQPLCIQSAMCMQPMHQPPSHCKITF</sequence>
<dbReference type="Proteomes" id="UP001497444">
    <property type="component" value="Chromosome 10"/>
</dbReference>
<reference evidence="2" key="1">
    <citation type="submission" date="2024-02" db="EMBL/GenBank/DDBJ databases">
        <authorList>
            <consortium name="ELIXIR-Norway"/>
            <consortium name="Elixir Norway"/>
        </authorList>
    </citation>
    <scope>NUCLEOTIDE SEQUENCE</scope>
</reference>
<organism evidence="2 3">
    <name type="scientific">Sphagnum jensenii</name>
    <dbReference type="NCBI Taxonomy" id="128206"/>
    <lineage>
        <taxon>Eukaryota</taxon>
        <taxon>Viridiplantae</taxon>
        <taxon>Streptophyta</taxon>
        <taxon>Embryophyta</taxon>
        <taxon>Bryophyta</taxon>
        <taxon>Sphagnophytina</taxon>
        <taxon>Sphagnopsida</taxon>
        <taxon>Sphagnales</taxon>
        <taxon>Sphagnaceae</taxon>
        <taxon>Sphagnum</taxon>
    </lineage>
</organism>
<dbReference type="Gene3D" id="1.10.238.10">
    <property type="entry name" value="EF-hand"/>
    <property type="match status" value="1"/>
</dbReference>
<dbReference type="InterPro" id="IPR002048">
    <property type="entry name" value="EF_hand_dom"/>
</dbReference>
<dbReference type="EMBL" id="OZ020105">
    <property type="protein sequence ID" value="CAK9256845.1"/>
    <property type="molecule type" value="Genomic_DNA"/>
</dbReference>
<dbReference type="Pfam" id="PF13499">
    <property type="entry name" value="EF-hand_7"/>
    <property type="match status" value="1"/>
</dbReference>
<evidence type="ECO:0000313" key="2">
    <source>
        <dbReference type="EMBL" id="CAK9256845.1"/>
    </source>
</evidence>
<dbReference type="PROSITE" id="PS50222">
    <property type="entry name" value="EF_HAND_2"/>
    <property type="match status" value="1"/>
</dbReference>
<name>A0ABP0VUW0_9BRYO</name>
<dbReference type="SUPFAM" id="SSF47473">
    <property type="entry name" value="EF-hand"/>
    <property type="match status" value="1"/>
</dbReference>
<protein>
    <recommendedName>
        <fullName evidence="1">EF-hand domain-containing protein</fullName>
    </recommendedName>
</protein>
<dbReference type="InterPro" id="IPR011992">
    <property type="entry name" value="EF-hand-dom_pair"/>
</dbReference>